<dbReference type="GO" id="GO:0004565">
    <property type="term" value="F:beta-galactosidase activity"/>
    <property type="evidence" value="ECO:0007669"/>
    <property type="project" value="UniProtKB-EC"/>
</dbReference>
<dbReference type="Pfam" id="PF17834">
    <property type="entry name" value="GHD"/>
    <property type="match status" value="1"/>
</dbReference>
<evidence type="ECO:0000259" key="7">
    <source>
        <dbReference type="Pfam" id="PF01301"/>
    </source>
</evidence>
<feature type="domain" description="Glycoside hydrolase 35 catalytic" evidence="7">
    <location>
        <begin position="71"/>
        <end position="132"/>
    </location>
</feature>
<evidence type="ECO:0000256" key="3">
    <source>
        <dbReference type="ARBA" id="ARBA00012756"/>
    </source>
</evidence>
<keyword evidence="5" id="KW-0378">Hydrolase</keyword>
<evidence type="ECO:0000256" key="2">
    <source>
        <dbReference type="ARBA" id="ARBA00009809"/>
    </source>
</evidence>
<gene>
    <name evidence="9" type="ORF">Nepgr_027154</name>
</gene>
<sequence length="213" mass="23997">MNMDPWSLKSVLLVGHIQNGLPEWLWVSTLVSHGSCARKMIPLIRLLILAMVSTVITSPPTRIISPNYGHSQRFTQKGGFFINYYIYHGGTTFERTASSPFIATSYDYDVPLDEYGLIRHPKWDYLKDLHRAIELCEPALVSIDPSVILLGDGHEANVFKSNFGYCAVFLANYDRRSYAKVAFGNSHYNLPPWSISILPACMNTMYNTARVGA</sequence>
<evidence type="ECO:0000256" key="5">
    <source>
        <dbReference type="ARBA" id="ARBA00022801"/>
    </source>
</evidence>
<evidence type="ECO:0000256" key="4">
    <source>
        <dbReference type="ARBA" id="ARBA00022729"/>
    </source>
</evidence>
<dbReference type="SUPFAM" id="SSF51445">
    <property type="entry name" value="(Trans)glycosidases"/>
    <property type="match status" value="1"/>
</dbReference>
<reference evidence="9" key="1">
    <citation type="submission" date="2023-05" db="EMBL/GenBank/DDBJ databases">
        <title>Nepenthes gracilis genome sequencing.</title>
        <authorList>
            <person name="Fukushima K."/>
        </authorList>
    </citation>
    <scope>NUCLEOTIDE SEQUENCE</scope>
    <source>
        <strain evidence="9">SING2019-196</strain>
    </source>
</reference>
<keyword evidence="6" id="KW-0326">Glycosidase</keyword>
<comment type="catalytic activity">
    <reaction evidence="1">
        <text>Hydrolysis of terminal non-reducing beta-D-galactose residues in beta-D-galactosides.</text>
        <dbReference type="EC" id="3.2.1.23"/>
    </reaction>
</comment>
<dbReference type="Gene3D" id="3.20.20.80">
    <property type="entry name" value="Glycosidases"/>
    <property type="match status" value="1"/>
</dbReference>
<dbReference type="InterPro" id="IPR031330">
    <property type="entry name" value="Gly_Hdrlase_35_cat"/>
</dbReference>
<comment type="caution">
    <text evidence="9">The sequence shown here is derived from an EMBL/GenBank/DDBJ whole genome shotgun (WGS) entry which is preliminary data.</text>
</comment>
<dbReference type="PRINTS" id="PR00742">
    <property type="entry name" value="GLHYDRLASE35"/>
</dbReference>
<evidence type="ECO:0000259" key="8">
    <source>
        <dbReference type="Pfam" id="PF17834"/>
    </source>
</evidence>
<dbReference type="Pfam" id="PF01301">
    <property type="entry name" value="Glyco_hydro_35"/>
    <property type="match status" value="1"/>
</dbReference>
<dbReference type="FunFam" id="2.60.120.260:FF:000142">
    <property type="entry name" value="Beta-galactosidase"/>
    <property type="match status" value="1"/>
</dbReference>
<evidence type="ECO:0000256" key="6">
    <source>
        <dbReference type="ARBA" id="ARBA00023295"/>
    </source>
</evidence>
<evidence type="ECO:0000313" key="9">
    <source>
        <dbReference type="EMBL" id="GMH25311.1"/>
    </source>
</evidence>
<dbReference type="Proteomes" id="UP001279734">
    <property type="component" value="Unassembled WGS sequence"/>
</dbReference>
<proteinExistence type="inferred from homology"/>
<evidence type="ECO:0000313" key="10">
    <source>
        <dbReference type="Proteomes" id="UP001279734"/>
    </source>
</evidence>
<dbReference type="InterPro" id="IPR017853">
    <property type="entry name" value="GH"/>
</dbReference>
<dbReference type="AlphaFoldDB" id="A0AAD3TAV8"/>
<dbReference type="GO" id="GO:0005975">
    <property type="term" value="P:carbohydrate metabolic process"/>
    <property type="evidence" value="ECO:0007669"/>
    <property type="project" value="InterPro"/>
</dbReference>
<feature type="domain" description="Beta-galactosidase beta-sandwich" evidence="8">
    <location>
        <begin position="155"/>
        <end position="211"/>
    </location>
</feature>
<dbReference type="InterPro" id="IPR001944">
    <property type="entry name" value="Glycoside_Hdrlase_35"/>
</dbReference>
<organism evidence="9 10">
    <name type="scientific">Nepenthes gracilis</name>
    <name type="common">Slender pitcher plant</name>
    <dbReference type="NCBI Taxonomy" id="150966"/>
    <lineage>
        <taxon>Eukaryota</taxon>
        <taxon>Viridiplantae</taxon>
        <taxon>Streptophyta</taxon>
        <taxon>Embryophyta</taxon>
        <taxon>Tracheophyta</taxon>
        <taxon>Spermatophyta</taxon>
        <taxon>Magnoliopsida</taxon>
        <taxon>eudicotyledons</taxon>
        <taxon>Gunneridae</taxon>
        <taxon>Pentapetalae</taxon>
        <taxon>Caryophyllales</taxon>
        <taxon>Nepenthaceae</taxon>
        <taxon>Nepenthes</taxon>
    </lineage>
</organism>
<evidence type="ECO:0000256" key="1">
    <source>
        <dbReference type="ARBA" id="ARBA00001412"/>
    </source>
</evidence>
<name>A0AAD3TAV8_NEPGR</name>
<dbReference type="InterPro" id="IPR041392">
    <property type="entry name" value="GHD"/>
</dbReference>
<keyword evidence="4" id="KW-0732">Signal</keyword>
<dbReference type="PANTHER" id="PTHR23421">
    <property type="entry name" value="BETA-GALACTOSIDASE RELATED"/>
    <property type="match status" value="1"/>
</dbReference>
<accession>A0AAD3TAV8</accession>
<protein>
    <recommendedName>
        <fullName evidence="3">beta-galactosidase</fullName>
        <ecNumber evidence="3">3.2.1.23</ecNumber>
    </recommendedName>
</protein>
<comment type="similarity">
    <text evidence="2">Belongs to the glycosyl hydrolase 35 family.</text>
</comment>
<dbReference type="EC" id="3.2.1.23" evidence="3"/>
<dbReference type="EMBL" id="BSYO01000029">
    <property type="protein sequence ID" value="GMH25311.1"/>
    <property type="molecule type" value="Genomic_DNA"/>
</dbReference>
<keyword evidence="10" id="KW-1185">Reference proteome</keyword>